<dbReference type="GO" id="GO:0006508">
    <property type="term" value="P:proteolysis"/>
    <property type="evidence" value="ECO:0007669"/>
    <property type="project" value="InterPro"/>
</dbReference>
<proteinExistence type="inferred from homology"/>
<dbReference type="PROSITE" id="PS51767">
    <property type="entry name" value="PEPTIDASE_A1"/>
    <property type="match status" value="1"/>
</dbReference>
<dbReference type="SUPFAM" id="SSF50630">
    <property type="entry name" value="Acid proteases"/>
    <property type="match status" value="1"/>
</dbReference>
<dbReference type="AlphaFoldDB" id="A0A448YHF9"/>
<gene>
    <name evidence="5" type="ORF">BRENAR_LOCUS1095</name>
</gene>
<evidence type="ECO:0000259" key="4">
    <source>
        <dbReference type="PROSITE" id="PS51767"/>
    </source>
</evidence>
<sequence>MNDSMACADLGIFNISKSPDSSFWSLDSNGKVPTANDASDLSAIFSDYIYLTGFWAVADISVPTYNYSDLSKNSEKTTLMLAKGAQSDSIDMKEALFVYANASDVGTGGLGLGLDNSGSADSNFISNFVRAGLIDSNSYSLALSPSNSSHPELILGGVSTDKYNGDLCSFDFIPVQDESGAIVTSNNGYTDSLPVVPISGFGVTSNSSGKSLLFSNSYDDKISESNYPKPALIDSRTYYNYLPFSTLIEIAVELNAYYAESLDSWIVDCDAGKSGTVDVYLGNVSINMNISNILYPAHDDNNTELYFTDGDQACFLALLPDYQVGYSILGTPFLRHAYMAVDNEGKQLALGKAVVYGDTGNNSIAKSDGDHSLYPISSGSIPFAKPNNVTDYTGLTLTIPATINITGNISMTSDVIISNGEVFIATGQEPLTNSRTSTVSESTAKASGYSSTHNNVGPQEFPQMWSLAASIFGVIIAML</sequence>
<dbReference type="Gene3D" id="2.40.70.10">
    <property type="entry name" value="Acid Proteases"/>
    <property type="match status" value="1"/>
</dbReference>
<evidence type="ECO:0000313" key="6">
    <source>
        <dbReference type="Proteomes" id="UP000290900"/>
    </source>
</evidence>
<evidence type="ECO:0000256" key="2">
    <source>
        <dbReference type="ARBA" id="ARBA00023157"/>
    </source>
</evidence>
<comment type="similarity">
    <text evidence="1">Belongs to the peptidase A1 family.</text>
</comment>
<dbReference type="InterPro" id="IPR033121">
    <property type="entry name" value="PEPTIDASE_A1"/>
</dbReference>
<feature type="domain" description="Peptidase A1" evidence="4">
    <location>
        <begin position="1"/>
        <end position="351"/>
    </location>
</feature>
<evidence type="ECO:0000256" key="3">
    <source>
        <dbReference type="SAM" id="MobiDB-lite"/>
    </source>
</evidence>
<keyword evidence="2" id="KW-1015">Disulfide bond</keyword>
<dbReference type="InterPro" id="IPR001461">
    <property type="entry name" value="Aspartic_peptidase_A1"/>
</dbReference>
<dbReference type="InParanoid" id="A0A448YHF9"/>
<dbReference type="EMBL" id="CAACVR010000003">
    <property type="protein sequence ID" value="VEU20360.1"/>
    <property type="molecule type" value="Genomic_DNA"/>
</dbReference>
<protein>
    <submittedName>
        <fullName evidence="5">DEKNAAC101098</fullName>
    </submittedName>
</protein>
<dbReference type="PANTHER" id="PTHR47966:SF51">
    <property type="entry name" value="BETA-SITE APP-CLEAVING ENZYME, ISOFORM A-RELATED"/>
    <property type="match status" value="1"/>
</dbReference>
<evidence type="ECO:0000256" key="1">
    <source>
        <dbReference type="ARBA" id="ARBA00007447"/>
    </source>
</evidence>
<evidence type="ECO:0000313" key="5">
    <source>
        <dbReference type="EMBL" id="VEU20360.1"/>
    </source>
</evidence>
<dbReference type="OrthoDB" id="771136at2759"/>
<name>A0A448YHF9_BRENA</name>
<dbReference type="GO" id="GO:0004190">
    <property type="term" value="F:aspartic-type endopeptidase activity"/>
    <property type="evidence" value="ECO:0007669"/>
    <property type="project" value="InterPro"/>
</dbReference>
<dbReference type="Pfam" id="PF00026">
    <property type="entry name" value="Asp"/>
    <property type="match status" value="1"/>
</dbReference>
<accession>A0A448YHF9</accession>
<dbReference type="PANTHER" id="PTHR47966">
    <property type="entry name" value="BETA-SITE APP-CLEAVING ENZYME, ISOFORM A-RELATED"/>
    <property type="match status" value="1"/>
</dbReference>
<dbReference type="FunCoup" id="A0A448YHF9">
    <property type="interactions" value="10"/>
</dbReference>
<keyword evidence="6" id="KW-1185">Reference proteome</keyword>
<dbReference type="Proteomes" id="UP000290900">
    <property type="component" value="Unassembled WGS sequence"/>
</dbReference>
<dbReference type="InterPro" id="IPR021109">
    <property type="entry name" value="Peptidase_aspartic_dom_sf"/>
</dbReference>
<organism evidence="5 6">
    <name type="scientific">Brettanomyces naardenensis</name>
    <name type="common">Yeast</name>
    <dbReference type="NCBI Taxonomy" id="13370"/>
    <lineage>
        <taxon>Eukaryota</taxon>
        <taxon>Fungi</taxon>
        <taxon>Dikarya</taxon>
        <taxon>Ascomycota</taxon>
        <taxon>Saccharomycotina</taxon>
        <taxon>Pichiomycetes</taxon>
        <taxon>Pichiales</taxon>
        <taxon>Pichiaceae</taxon>
        <taxon>Brettanomyces</taxon>
    </lineage>
</organism>
<feature type="region of interest" description="Disordered" evidence="3">
    <location>
        <begin position="433"/>
        <end position="452"/>
    </location>
</feature>
<dbReference type="STRING" id="13370.A0A448YHF9"/>
<reference evidence="5 6" key="1">
    <citation type="submission" date="2018-12" db="EMBL/GenBank/DDBJ databases">
        <authorList>
            <person name="Tiukova I."/>
            <person name="Dainat J."/>
        </authorList>
    </citation>
    <scope>NUCLEOTIDE SEQUENCE [LARGE SCALE GENOMIC DNA]</scope>
</reference>